<organism evidence="6 7">
    <name type="scientific">Wickerhamiella sorbophila</name>
    <dbReference type="NCBI Taxonomy" id="45607"/>
    <lineage>
        <taxon>Eukaryota</taxon>
        <taxon>Fungi</taxon>
        <taxon>Dikarya</taxon>
        <taxon>Ascomycota</taxon>
        <taxon>Saccharomycotina</taxon>
        <taxon>Dipodascomycetes</taxon>
        <taxon>Dipodascales</taxon>
        <taxon>Trichomonascaceae</taxon>
        <taxon>Wickerhamiella</taxon>
    </lineage>
</organism>
<dbReference type="Pfam" id="PF00150">
    <property type="entry name" value="Cellulase"/>
    <property type="match status" value="1"/>
</dbReference>
<keyword evidence="2" id="KW-0378">Hydrolase</keyword>
<evidence type="ECO:0000259" key="5">
    <source>
        <dbReference type="Pfam" id="PF18564"/>
    </source>
</evidence>
<dbReference type="InterPro" id="IPR013780">
    <property type="entry name" value="Glyco_hydro_b"/>
</dbReference>
<keyword evidence="3" id="KW-0326">Glycosidase</keyword>
<proteinExistence type="inferred from homology"/>
<dbReference type="STRING" id="45607.A0A2T0FHE5"/>
<name>A0A2T0FHE5_9ASCO</name>
<dbReference type="Proteomes" id="UP000238350">
    <property type="component" value="Unassembled WGS sequence"/>
</dbReference>
<keyword evidence="7" id="KW-1185">Reference proteome</keyword>
<feature type="domain" description="Glycoside hydrolase family 5" evidence="4">
    <location>
        <begin position="67"/>
        <end position="137"/>
    </location>
</feature>
<dbReference type="InterPro" id="IPR052066">
    <property type="entry name" value="Glycosphingolipid_Hydrolases"/>
</dbReference>
<dbReference type="PANTHER" id="PTHR31308">
    <property type="match status" value="1"/>
</dbReference>
<dbReference type="PANTHER" id="PTHR31308:SF5">
    <property type="entry name" value="ERGOSTERYL-BETA-GLUCOSIDASE"/>
    <property type="match status" value="1"/>
</dbReference>
<evidence type="ECO:0000313" key="6">
    <source>
        <dbReference type="EMBL" id="PRT54405.1"/>
    </source>
</evidence>
<dbReference type="OrthoDB" id="9971853at2759"/>
<dbReference type="InterPro" id="IPR017853">
    <property type="entry name" value="GH"/>
</dbReference>
<dbReference type="InterPro" id="IPR041036">
    <property type="entry name" value="GH5_C"/>
</dbReference>
<dbReference type="Pfam" id="PF18564">
    <property type="entry name" value="Glyco_hydro_5_C"/>
    <property type="match status" value="1"/>
</dbReference>
<gene>
    <name evidence="6" type="ORF">B9G98_02025</name>
</gene>
<evidence type="ECO:0000256" key="3">
    <source>
        <dbReference type="ARBA" id="ARBA00023295"/>
    </source>
</evidence>
<dbReference type="GeneID" id="36515773"/>
<dbReference type="GO" id="GO:0000272">
    <property type="term" value="P:polysaccharide catabolic process"/>
    <property type="evidence" value="ECO:0007669"/>
    <property type="project" value="InterPro"/>
</dbReference>
<protein>
    <recommendedName>
        <fullName evidence="8">Glycosyl hydrolase</fullName>
    </recommendedName>
</protein>
<evidence type="ECO:0000259" key="4">
    <source>
        <dbReference type="Pfam" id="PF00150"/>
    </source>
</evidence>
<dbReference type="Gene3D" id="3.20.20.80">
    <property type="entry name" value="Glycosidases"/>
    <property type="match status" value="2"/>
</dbReference>
<comment type="caution">
    <text evidence="6">The sequence shown here is derived from an EMBL/GenBank/DDBJ whole genome shotgun (WGS) entry which is preliminary data.</text>
</comment>
<dbReference type="EMBL" id="NDIQ01000021">
    <property type="protein sequence ID" value="PRT54405.1"/>
    <property type="molecule type" value="Genomic_DNA"/>
</dbReference>
<feature type="domain" description="Glycoside hydrolase family 5 C-terminal" evidence="5">
    <location>
        <begin position="572"/>
        <end position="651"/>
    </location>
</feature>
<comment type="similarity">
    <text evidence="1">Belongs to the glycosyl hydrolase 5 (cellulase A) family.</text>
</comment>
<sequence length="661" mass="76044">MKLKVVDGQIQNEDNQTVFLRGINVDGSTKMPATPLLTTFHSGPAFFQGDSVSFVGRPFPLDEAPGHFQHIKDWGFNTIRYIFTWEGIEHEGPGKYDDDFVEYTIKMLELAVSAGFYVFLDPHQDVWGRFSGGSGAPMWTYYAAGLDPHNFNQTRAAIVQNLLDDPQQLPKMIWPTNYYRYACQVMFTLFFAGKDYAPKCILDGVNIQDYLQSHMLDACMHLYKRVEKAGLFDRGVFGIESMNEPNIGLVGTPNIGELPSYQNLRLGSTPTAFQSMLLASGNSVKVSYYDFGSLGPKFRKKRLVDPEKTTAFITDTQKDEHYGWQRGPEWEIGRCIWAQHGVWDDKTLELLKPHYFKPTEAHLDHEQFFVEKFFVPYWGKLYNRFRKELPDDLFLLCQPPTLAIPPKLKETPYIDDRVVYAPHFYDGLTLMLKRWSSLWNVDALGYLRGYYRLPVFALKIGESSIRHCLTKQIGIIDREGRENFGEKVPILMSETGVPMDMNDKEPFLNHNYTPQIKALDAMAAGLEHHQMHFTYWCYSSTNCHERGDLWNYEDFSFRSLSGGTRAMQAFVRPGPITVEGTIRKSRFDLYRNQYSFVIDGKECDEGHYTTVYVPDVHFSEQCKICISGGRYEINSEILKWWHPAGKQKLKISEAPSKCVIC</sequence>
<dbReference type="InterPro" id="IPR001547">
    <property type="entry name" value="Glyco_hydro_5"/>
</dbReference>
<accession>A0A2T0FHE5</accession>
<evidence type="ECO:0008006" key="8">
    <source>
        <dbReference type="Google" id="ProtNLM"/>
    </source>
</evidence>
<reference evidence="6 7" key="1">
    <citation type="submission" date="2017-04" db="EMBL/GenBank/DDBJ databases">
        <title>Genome sequencing of [Candida] sorbophila.</title>
        <authorList>
            <person name="Ahn J.O."/>
        </authorList>
    </citation>
    <scope>NUCLEOTIDE SEQUENCE [LARGE SCALE GENOMIC DNA]</scope>
    <source>
        <strain evidence="6 7">DS02</strain>
    </source>
</reference>
<dbReference type="Gene3D" id="2.60.40.1180">
    <property type="entry name" value="Golgi alpha-mannosidase II"/>
    <property type="match status" value="1"/>
</dbReference>
<dbReference type="RefSeq" id="XP_024664350.1">
    <property type="nucleotide sequence ID" value="XM_024808582.1"/>
</dbReference>
<dbReference type="GO" id="GO:0050295">
    <property type="term" value="F:steryl-beta-glucosidase activity"/>
    <property type="evidence" value="ECO:0007669"/>
    <property type="project" value="TreeGrafter"/>
</dbReference>
<evidence type="ECO:0000256" key="2">
    <source>
        <dbReference type="ARBA" id="ARBA00022801"/>
    </source>
</evidence>
<evidence type="ECO:0000313" key="7">
    <source>
        <dbReference type="Proteomes" id="UP000238350"/>
    </source>
</evidence>
<dbReference type="SUPFAM" id="SSF51445">
    <property type="entry name" value="(Trans)glycosidases"/>
    <property type="match status" value="1"/>
</dbReference>
<dbReference type="GO" id="GO:1904462">
    <property type="term" value="P:ergosteryl 3-beta-D-glucoside catabolic process"/>
    <property type="evidence" value="ECO:0007669"/>
    <property type="project" value="TreeGrafter"/>
</dbReference>
<evidence type="ECO:0000256" key="1">
    <source>
        <dbReference type="ARBA" id="ARBA00005641"/>
    </source>
</evidence>
<dbReference type="AlphaFoldDB" id="A0A2T0FHE5"/>